<dbReference type="PANTHER" id="PTHR38690">
    <property type="entry name" value="PROTEASE-RELATED"/>
    <property type="match status" value="1"/>
</dbReference>
<name>A0A0N0GQ70_9NEIS</name>
<dbReference type="InterPro" id="IPR025263">
    <property type="entry name" value="YhdP_central"/>
</dbReference>
<dbReference type="STRING" id="857265.WG78_03020"/>
<keyword evidence="1" id="KW-0812">Transmembrane</keyword>
<accession>A0A0N0GQ70</accession>
<sequence>MPRLTALKSAALTARQRVLAFLHWHYRLLLRLLLGAGLVLLTAALGWQFYVLPRLNDFRPLLQARFHAATGGYLEFSRLSGGWHALQPSFRVENLIISNRDHVPALRLDALDAEVSWLSLAAWQLRFARLQLQAPALDVLRDAQGVWHVAGFTVEPRAGGGDNGQLNWLLNQREVDITGGSVRYQDLLTQAPVFEAHDLHLQIKSLFGRHRFNLAATPASNLARTLSASGSWYGSDVADWRHWSGQMQLALPGLDLGTLWTLLPPDVRPIPQLAGSARGQAQFSFGDGQMQDADLDMQVDKLLASYGGRTLSVPTFDGRLRWHQQDRNQTLRFEGRQLATAAGTVCQPCNAQYTQSAKGLRTVSFAGWQLDHLAELRAGLPQSLLARIPDGSMAGQVSTAEFAWQGDWDDPRQYHGKVVISGLALQWPGVLPQAGPVNVSTDFDDQGGHASVGGQQFALDMPSQFVEPLKLDRLDVSTHWQRKGAGWDIALDSVHLGNRDMSIDVSGKYAWPGRGAGPGRIDLDGSINNVAANRVYAYLPRGVGDATLQWLKTSLKQGRATGGRATVHGNLHDFPFVNDKTGIFRITANAQDTTLNYAKGWPDISHIDGTLDFHGNAMLIKSTRGQILGAQTGNVAVSIPDLEHAVVLVDGHASGPTPEFIKFVQASPLQKLAGAYTDNLHTSGNGTLALKLEIPVENVDASKVDGHYQFAGNTLDFGSGVPALTNASGQLGFTEKSMTIKDAAGQALGGNVLVNGGTGRDGALNVSVSGRTPVAELATHFDLAEVARIRGAAAWQAQMKALGGKYDLSVQSSLAGVSLDFPAPVGKATNSNRPLRVHVVGDKNGSNIDFDYDRTLQGALMRPASNGQLMGTISLGAAAPPPAAGRNGLALVGAWAEINLQDWLALQPKDDANNTGTPPITAVDVAFERFSGWGKQLSDFKLKANSSGDNWNGEVNAKEMAGKFSWNNQGKGKVSARLSRVWMPLPSVGNAPAQTSPLHSLPALDLTVDDFRYHDVSLGKLAVDGVQQGDNWRLNNVSLDNPDGHFAMSGLWTQKAGRSRVSAKMNLDSPDFGKLLTRWGYPDTLKRAPGKISGDAAWDGEPFPPDFNSMQGSLSMDVGAGQFAKIDPGAGRLLSILSLQSLSRRVRLDFRDVFSDGFEFDSIKGDANIERGVARTNNLVVAGSAAQVLFRGEANFEAGTQNVHVRIVPVIGDSVAVATTILNPVAGAAVFLLQRAFKDPLGQLIAYEYDITGTIKDPHIERVAETRPSIGNLRKAQ</sequence>
<dbReference type="Pfam" id="PF13116">
    <property type="entry name" value="YhdP"/>
    <property type="match status" value="1"/>
</dbReference>
<protein>
    <recommendedName>
        <fullName evidence="2">YhdP central domain-containing protein</fullName>
    </recommendedName>
</protein>
<feature type="domain" description="YhdP central" evidence="2">
    <location>
        <begin position="26"/>
        <end position="1260"/>
    </location>
</feature>
<keyword evidence="1" id="KW-1133">Transmembrane helix</keyword>
<comment type="caution">
    <text evidence="3">The sequence shown here is derived from an EMBL/GenBank/DDBJ whole genome shotgun (WGS) entry which is preliminary data.</text>
</comment>
<reference evidence="3 4" key="1">
    <citation type="submission" date="2015-07" db="EMBL/GenBank/DDBJ databases">
        <title>Draft genome sequence of the Amantichitinum ursilacus IGB-41, a new chitin-degrading bacterium.</title>
        <authorList>
            <person name="Kirstahler P."/>
            <person name="Guenther M."/>
            <person name="Grumaz C."/>
            <person name="Rupp S."/>
            <person name="Zibek S."/>
            <person name="Sohn K."/>
        </authorList>
    </citation>
    <scope>NUCLEOTIDE SEQUENCE [LARGE SCALE GENOMIC DNA]</scope>
    <source>
        <strain evidence="3 4">IGB-41</strain>
    </source>
</reference>
<evidence type="ECO:0000259" key="2">
    <source>
        <dbReference type="Pfam" id="PF13116"/>
    </source>
</evidence>
<dbReference type="NCBIfam" id="TIGR02099">
    <property type="entry name" value="YhdP family protein"/>
    <property type="match status" value="1"/>
</dbReference>
<evidence type="ECO:0000256" key="1">
    <source>
        <dbReference type="SAM" id="Phobius"/>
    </source>
</evidence>
<feature type="transmembrane region" description="Helical" evidence="1">
    <location>
        <begin position="28"/>
        <end position="50"/>
    </location>
</feature>
<evidence type="ECO:0000313" key="4">
    <source>
        <dbReference type="Proteomes" id="UP000037939"/>
    </source>
</evidence>
<dbReference type="Proteomes" id="UP000037939">
    <property type="component" value="Unassembled WGS sequence"/>
</dbReference>
<dbReference type="PATRIC" id="fig|857265.3.peg.620"/>
<dbReference type="EMBL" id="LAQT01000002">
    <property type="protein sequence ID" value="KPC54512.1"/>
    <property type="molecule type" value="Genomic_DNA"/>
</dbReference>
<dbReference type="OrthoDB" id="8521382at2"/>
<dbReference type="PANTHER" id="PTHR38690:SF1">
    <property type="entry name" value="PROTEASE"/>
    <property type="match status" value="1"/>
</dbReference>
<gene>
    <name evidence="3" type="ORF">WG78_03020</name>
</gene>
<proteinExistence type="predicted"/>
<dbReference type="InterPro" id="IPR011836">
    <property type="entry name" value="YhdP"/>
</dbReference>
<dbReference type="AlphaFoldDB" id="A0A0N0GQ70"/>
<evidence type="ECO:0000313" key="3">
    <source>
        <dbReference type="EMBL" id="KPC54512.1"/>
    </source>
</evidence>
<organism evidence="3 4">
    <name type="scientific">Amantichitinum ursilacus</name>
    <dbReference type="NCBI Taxonomy" id="857265"/>
    <lineage>
        <taxon>Bacteria</taxon>
        <taxon>Pseudomonadati</taxon>
        <taxon>Pseudomonadota</taxon>
        <taxon>Betaproteobacteria</taxon>
        <taxon>Neisseriales</taxon>
        <taxon>Chitinibacteraceae</taxon>
        <taxon>Amantichitinum</taxon>
    </lineage>
</organism>
<dbReference type="RefSeq" id="WP_053936304.1">
    <property type="nucleotide sequence ID" value="NZ_LAQT01000002.1"/>
</dbReference>
<keyword evidence="4" id="KW-1185">Reference proteome</keyword>
<keyword evidence="1" id="KW-0472">Membrane</keyword>